<evidence type="ECO:0000259" key="8">
    <source>
        <dbReference type="Pfam" id="PF02687"/>
    </source>
</evidence>
<dbReference type="Pfam" id="PF02687">
    <property type="entry name" value="FtsX"/>
    <property type="match status" value="1"/>
</dbReference>
<evidence type="ECO:0000256" key="3">
    <source>
        <dbReference type="ARBA" id="ARBA00022692"/>
    </source>
</evidence>
<evidence type="ECO:0000256" key="4">
    <source>
        <dbReference type="ARBA" id="ARBA00022989"/>
    </source>
</evidence>
<accession>A0A926I444</accession>
<dbReference type="EMBL" id="JACRST010000002">
    <property type="protein sequence ID" value="MBC8545826.1"/>
    <property type="molecule type" value="Genomic_DNA"/>
</dbReference>
<dbReference type="RefSeq" id="WP_249281980.1">
    <property type="nucleotide sequence ID" value="NZ_JACRST010000002.1"/>
</dbReference>
<dbReference type="InterPro" id="IPR003838">
    <property type="entry name" value="ABC3_permease_C"/>
</dbReference>
<feature type="transmembrane region" description="Helical" evidence="7">
    <location>
        <begin position="322"/>
        <end position="349"/>
    </location>
</feature>
<dbReference type="Pfam" id="PF12704">
    <property type="entry name" value="MacB_PCD"/>
    <property type="match status" value="1"/>
</dbReference>
<keyword evidence="2" id="KW-1003">Cell membrane</keyword>
<comment type="subcellular location">
    <subcellularLocation>
        <location evidence="1">Cell membrane</location>
        <topology evidence="1">Multi-pass membrane protein</topology>
    </subcellularLocation>
</comment>
<organism evidence="10 11">
    <name type="scientific">Ligaoa zhengdingensis</name>
    <dbReference type="NCBI Taxonomy" id="2763658"/>
    <lineage>
        <taxon>Bacteria</taxon>
        <taxon>Bacillati</taxon>
        <taxon>Bacillota</taxon>
        <taxon>Clostridia</taxon>
        <taxon>Eubacteriales</taxon>
        <taxon>Oscillospiraceae</taxon>
        <taxon>Ligaoa</taxon>
    </lineage>
</organism>
<keyword evidence="11" id="KW-1185">Reference proteome</keyword>
<protein>
    <submittedName>
        <fullName evidence="10">ABC transporter permease</fullName>
    </submittedName>
</protein>
<evidence type="ECO:0000256" key="7">
    <source>
        <dbReference type="SAM" id="Phobius"/>
    </source>
</evidence>
<feature type="domain" description="MacB-like periplasmic core" evidence="9">
    <location>
        <begin position="21"/>
        <end position="230"/>
    </location>
</feature>
<keyword evidence="3 7" id="KW-0812">Transmembrane</keyword>
<evidence type="ECO:0000256" key="5">
    <source>
        <dbReference type="ARBA" id="ARBA00023136"/>
    </source>
</evidence>
<dbReference type="InterPro" id="IPR025857">
    <property type="entry name" value="MacB_PCD"/>
</dbReference>
<dbReference type="PANTHER" id="PTHR30572:SF4">
    <property type="entry name" value="ABC TRANSPORTER PERMEASE YTRF"/>
    <property type="match status" value="1"/>
</dbReference>
<feature type="transmembrane region" description="Helical" evidence="7">
    <location>
        <begin position="277"/>
        <end position="301"/>
    </location>
</feature>
<dbReference type="GO" id="GO:0022857">
    <property type="term" value="F:transmembrane transporter activity"/>
    <property type="evidence" value="ECO:0007669"/>
    <property type="project" value="TreeGrafter"/>
</dbReference>
<dbReference type="InterPro" id="IPR050250">
    <property type="entry name" value="Macrolide_Exporter_MacB"/>
</dbReference>
<evidence type="ECO:0000259" key="9">
    <source>
        <dbReference type="Pfam" id="PF12704"/>
    </source>
</evidence>
<evidence type="ECO:0000313" key="10">
    <source>
        <dbReference type="EMBL" id="MBC8545826.1"/>
    </source>
</evidence>
<comment type="similarity">
    <text evidence="6">Belongs to the ABC-4 integral membrane protein family.</text>
</comment>
<evidence type="ECO:0000256" key="6">
    <source>
        <dbReference type="ARBA" id="ARBA00038076"/>
    </source>
</evidence>
<dbReference type="PANTHER" id="PTHR30572">
    <property type="entry name" value="MEMBRANE COMPONENT OF TRANSPORTER-RELATED"/>
    <property type="match status" value="1"/>
</dbReference>
<dbReference type="AlphaFoldDB" id="A0A926I444"/>
<dbReference type="GO" id="GO:0005886">
    <property type="term" value="C:plasma membrane"/>
    <property type="evidence" value="ECO:0007669"/>
    <property type="project" value="UniProtKB-SubCell"/>
</dbReference>
<evidence type="ECO:0000256" key="1">
    <source>
        <dbReference type="ARBA" id="ARBA00004651"/>
    </source>
</evidence>
<evidence type="ECO:0000313" key="11">
    <source>
        <dbReference type="Proteomes" id="UP000653127"/>
    </source>
</evidence>
<reference evidence="10" key="1">
    <citation type="submission" date="2020-08" db="EMBL/GenBank/DDBJ databases">
        <title>Genome public.</title>
        <authorList>
            <person name="Liu C."/>
            <person name="Sun Q."/>
        </authorList>
    </citation>
    <scope>NUCLEOTIDE SEQUENCE</scope>
    <source>
        <strain evidence="10">NSJ-31</strain>
    </source>
</reference>
<feature type="transmembrane region" description="Helical" evidence="7">
    <location>
        <begin position="21"/>
        <end position="45"/>
    </location>
</feature>
<keyword evidence="4 7" id="KW-1133">Transmembrane helix</keyword>
<evidence type="ECO:0000256" key="2">
    <source>
        <dbReference type="ARBA" id="ARBA00022475"/>
    </source>
</evidence>
<name>A0A926I444_9FIRM</name>
<proteinExistence type="inferred from homology"/>
<keyword evidence="5 7" id="KW-0472">Membrane</keyword>
<feature type="domain" description="ABC3 transporter permease C-terminal" evidence="8">
    <location>
        <begin position="280"/>
        <end position="399"/>
    </location>
</feature>
<dbReference type="Proteomes" id="UP000653127">
    <property type="component" value="Unassembled WGS sequence"/>
</dbReference>
<sequence length="406" mass="44033">MNFFDNLKMALFSIKSNRMRSFLTMLGIIIGISSVITILGVGGGARAYMMGSIEQVGASTVQVTVNDKEATDSDYITFDDIEALRGKVEHLKYISPQIGVWGSTTFKKKTNDAIIYGCSDSFNYFMGTDMVSGRFFTEEDYLAARNVAVIDEIAAMQFFGNTNVSGMTLELEVWGERMKIKIVGVAKSQQGNFYYEGMPFYFYMPITTLFNNTGTDPTLSSIYLMADDPAFATTMGNSARNVLESRHGNRGRDVYRPESLMGEVDQMNSMLDIITTFISAVAAISLLVGGIGVMNIMLVAVTERTREIGIRKSLGAKTKSIMGQFLTESAILSLIGGLIGLVLGILGAMGVSSLVSGMAGGTITPSITINHILLALGFSCSVGIFFGIYPARKAAKLNPIEALRHE</sequence>
<feature type="transmembrane region" description="Helical" evidence="7">
    <location>
        <begin position="369"/>
        <end position="389"/>
    </location>
</feature>
<comment type="caution">
    <text evidence="10">The sequence shown here is derived from an EMBL/GenBank/DDBJ whole genome shotgun (WGS) entry which is preliminary data.</text>
</comment>
<gene>
    <name evidence="10" type="ORF">H8711_02590</name>
</gene>